<evidence type="ECO:0000256" key="5">
    <source>
        <dbReference type="HAMAP-Rule" id="MF_01928"/>
    </source>
</evidence>
<keyword evidence="3 5" id="KW-0658">Purine biosynthesis</keyword>
<evidence type="ECO:0000256" key="2">
    <source>
        <dbReference type="ARBA" id="ARBA00022741"/>
    </source>
</evidence>
<organism evidence="8 9">
    <name type="scientific">Metabacillus lacus</name>
    <dbReference type="NCBI Taxonomy" id="1983721"/>
    <lineage>
        <taxon>Bacteria</taxon>
        <taxon>Bacillati</taxon>
        <taxon>Bacillota</taxon>
        <taxon>Bacilli</taxon>
        <taxon>Bacillales</taxon>
        <taxon>Bacillaceae</taxon>
        <taxon>Metabacillus</taxon>
    </lineage>
</organism>
<comment type="caution">
    <text evidence="8">The sequence shown here is derived from an EMBL/GenBank/DDBJ whole genome shotgun (WGS) entry which is preliminary data.</text>
</comment>
<protein>
    <recommendedName>
        <fullName evidence="5 6">N5-carboxyaminoimidazole ribonucleotide synthase</fullName>
        <shortName evidence="5 6">N5-CAIR synthase</shortName>
        <ecNumber evidence="5 6">6.3.4.18</ecNumber>
    </recommendedName>
    <alternativeName>
        <fullName evidence="5 6">5-(carboxyamino)imidazole ribonucleotide synthetase</fullName>
    </alternativeName>
</protein>
<evidence type="ECO:0000256" key="4">
    <source>
        <dbReference type="ARBA" id="ARBA00022840"/>
    </source>
</evidence>
<dbReference type="InterPro" id="IPR040686">
    <property type="entry name" value="PurK_C"/>
</dbReference>
<dbReference type="NCBIfam" id="TIGR01161">
    <property type="entry name" value="purK"/>
    <property type="match status" value="1"/>
</dbReference>
<dbReference type="AlphaFoldDB" id="A0A7X2LYR9"/>
<evidence type="ECO:0000256" key="1">
    <source>
        <dbReference type="ARBA" id="ARBA00022598"/>
    </source>
</evidence>
<dbReference type="GO" id="GO:0034028">
    <property type="term" value="F:5-(carboxyamino)imidazole ribonucleotide synthase activity"/>
    <property type="evidence" value="ECO:0007669"/>
    <property type="project" value="UniProtKB-UniRule"/>
</dbReference>
<feature type="binding site" evidence="5">
    <location>
        <position position="216"/>
    </location>
    <ligand>
        <name>ATP</name>
        <dbReference type="ChEBI" id="CHEBI:30616"/>
    </ligand>
</feature>
<comment type="subunit">
    <text evidence="5 6">Homodimer.</text>
</comment>
<feature type="binding site" evidence="5">
    <location>
        <position position="110"/>
    </location>
    <ligand>
        <name>ATP</name>
        <dbReference type="ChEBI" id="CHEBI:30616"/>
    </ligand>
</feature>
<reference evidence="8 9" key="1">
    <citation type="submission" date="2019-11" db="EMBL/GenBank/DDBJ databases">
        <title>Bacillus lacus genome.</title>
        <authorList>
            <person name="Allen C.J."/>
            <person name="Newman J.D."/>
        </authorList>
    </citation>
    <scope>NUCLEOTIDE SEQUENCE [LARGE SCALE GENOMIC DNA]</scope>
    <source>
        <strain evidence="8 9">KCTC 33946</strain>
    </source>
</reference>
<feature type="binding site" evidence="5">
    <location>
        <begin position="269"/>
        <end position="270"/>
    </location>
    <ligand>
        <name>ATP</name>
        <dbReference type="ChEBI" id="CHEBI:30616"/>
    </ligand>
</feature>
<dbReference type="RefSeq" id="WP_154307813.1">
    <property type="nucleotide sequence ID" value="NZ_WKKI01000019.1"/>
</dbReference>
<dbReference type="Gene3D" id="3.30.1490.20">
    <property type="entry name" value="ATP-grasp fold, A domain"/>
    <property type="match status" value="1"/>
</dbReference>
<comment type="catalytic activity">
    <reaction evidence="5 6">
        <text>5-amino-1-(5-phospho-beta-D-ribosyl)imidazole + hydrogencarbonate + ATP = 5-carboxyamino-1-(5-phospho-D-ribosyl)imidazole + ADP + phosphate + 2 H(+)</text>
        <dbReference type="Rhea" id="RHEA:19317"/>
        <dbReference type="ChEBI" id="CHEBI:15378"/>
        <dbReference type="ChEBI" id="CHEBI:17544"/>
        <dbReference type="ChEBI" id="CHEBI:30616"/>
        <dbReference type="ChEBI" id="CHEBI:43474"/>
        <dbReference type="ChEBI" id="CHEBI:58730"/>
        <dbReference type="ChEBI" id="CHEBI:137981"/>
        <dbReference type="ChEBI" id="CHEBI:456216"/>
        <dbReference type="EC" id="6.3.4.18"/>
    </reaction>
</comment>
<dbReference type="Proteomes" id="UP000448867">
    <property type="component" value="Unassembled WGS sequence"/>
</dbReference>
<dbReference type="FunFam" id="3.30.470.20:FF:000029">
    <property type="entry name" value="N5-carboxyaminoimidazole ribonucleotide synthase"/>
    <property type="match status" value="1"/>
</dbReference>
<dbReference type="EC" id="6.3.4.18" evidence="5 6"/>
<dbReference type="NCBIfam" id="NF004676">
    <property type="entry name" value="PRK06019.1-2"/>
    <property type="match status" value="1"/>
</dbReference>
<dbReference type="SUPFAM" id="SSF51246">
    <property type="entry name" value="Rudiment single hybrid motif"/>
    <property type="match status" value="1"/>
</dbReference>
<keyword evidence="9" id="KW-1185">Reference proteome</keyword>
<sequence length="373" mass="40960">MSLLNKTVLPGDTIGIIGGGQLGRMMAIEAKHMGYRVAVLDPDSDAPCGEVSDIVITAAYDDQDAIQKLAGLSDVVTYEFENISYTALQWLEKEAYLPQGSELLLVTQDRETEKRFIENSGCKVAAYEIVKTENELREALAALGYPSVLKTCRGGYDGKGQAVLKGVHDIESAKALLKSGKCILEKWVPFEKEISVVAVRSTTGETALFPPAENVHRENILHKSIVPAPIDEELMSKAMEQALKLVSAVELAGTLAIEMFVADGDIYINELAPRPHNSGHYTMDLCETSQFEQHIRAVCGLPLGSTALLQEGVMVNVLGEHYAALKNEISFLSGAKLYLYGKKESRAKRKMGHVNFTRKALQKNEAVYRRIWG</sequence>
<keyword evidence="2 5" id="KW-0547">Nucleotide-binding</keyword>
<dbReference type="SUPFAM" id="SSF52440">
    <property type="entry name" value="PreATP-grasp domain"/>
    <property type="match status" value="1"/>
</dbReference>
<dbReference type="GO" id="GO:0005524">
    <property type="term" value="F:ATP binding"/>
    <property type="evidence" value="ECO:0007669"/>
    <property type="project" value="UniProtKB-UniRule"/>
</dbReference>
<keyword evidence="1 5" id="KW-0436">Ligase</keyword>
<dbReference type="InterPro" id="IPR011054">
    <property type="entry name" value="Rudment_hybrid_motif"/>
</dbReference>
<comment type="function">
    <text evidence="6">Catalyzes the ATP-dependent conversion of 5-aminoimidazole ribonucleotide (AIR) and HCO(3)- to N5-carboxyaminoimidazole ribonucleotide (N5-CAIR).</text>
</comment>
<dbReference type="PANTHER" id="PTHR11609">
    <property type="entry name" value="PURINE BIOSYNTHESIS PROTEIN 6/7, PUR6/7"/>
    <property type="match status" value="1"/>
</dbReference>
<dbReference type="GO" id="GO:0004638">
    <property type="term" value="F:phosphoribosylaminoimidazole carboxylase activity"/>
    <property type="evidence" value="ECO:0007669"/>
    <property type="project" value="InterPro"/>
</dbReference>
<dbReference type="Gene3D" id="3.40.50.20">
    <property type="match status" value="1"/>
</dbReference>
<dbReference type="NCBIfam" id="NF004675">
    <property type="entry name" value="PRK06019.1-1"/>
    <property type="match status" value="1"/>
</dbReference>
<dbReference type="GO" id="GO:0006189">
    <property type="term" value="P:'de novo' IMP biosynthetic process"/>
    <property type="evidence" value="ECO:0007669"/>
    <property type="project" value="UniProtKB-UniRule"/>
</dbReference>
<dbReference type="NCBIfam" id="NF004679">
    <property type="entry name" value="PRK06019.1-5"/>
    <property type="match status" value="1"/>
</dbReference>
<comment type="function">
    <text evidence="5">Catalyzes the ATP-dependent conversion of 5-aminoimidazole ribonucleotide (AIR) and HCO(3)(-) to N5-carboxyaminoimidazole ribonucleotide (N5-CAIR).</text>
</comment>
<dbReference type="InterPro" id="IPR016185">
    <property type="entry name" value="PreATP-grasp_dom_sf"/>
</dbReference>
<dbReference type="PROSITE" id="PS50975">
    <property type="entry name" value="ATP_GRASP"/>
    <property type="match status" value="1"/>
</dbReference>
<dbReference type="InterPro" id="IPR013815">
    <property type="entry name" value="ATP_grasp_subdomain_1"/>
</dbReference>
<dbReference type="FunFam" id="3.30.1490.20:FF:000015">
    <property type="entry name" value="N5-carboxyaminoimidazole ribonucleotide synthase"/>
    <property type="match status" value="1"/>
</dbReference>
<dbReference type="FunFam" id="3.40.50.20:FF:000016">
    <property type="entry name" value="N5-carboxyaminoimidazole ribonucleotide synthase"/>
    <property type="match status" value="1"/>
</dbReference>
<keyword evidence="4 5" id="KW-0067">ATP-binding</keyword>
<feature type="binding site" evidence="5">
    <location>
        <begin position="185"/>
        <end position="188"/>
    </location>
    <ligand>
        <name>ATP</name>
        <dbReference type="ChEBI" id="CHEBI:30616"/>
    </ligand>
</feature>
<evidence type="ECO:0000256" key="3">
    <source>
        <dbReference type="ARBA" id="ARBA00022755"/>
    </source>
</evidence>
<dbReference type="UniPathway" id="UPA00074">
    <property type="reaction ID" value="UER00942"/>
</dbReference>
<evidence type="ECO:0000313" key="9">
    <source>
        <dbReference type="Proteomes" id="UP000448867"/>
    </source>
</evidence>
<comment type="similarity">
    <text evidence="5 6">Belongs to the PurK/PurT family.</text>
</comment>
<evidence type="ECO:0000256" key="6">
    <source>
        <dbReference type="RuleBase" id="RU361200"/>
    </source>
</evidence>
<dbReference type="OrthoDB" id="9804625at2"/>
<dbReference type="HAMAP" id="MF_01928">
    <property type="entry name" value="PurK"/>
    <property type="match status" value="1"/>
</dbReference>
<dbReference type="EMBL" id="WKKI01000019">
    <property type="protein sequence ID" value="MRX72651.1"/>
    <property type="molecule type" value="Genomic_DNA"/>
</dbReference>
<accession>A0A7X2LYR9</accession>
<name>A0A7X2LYR9_9BACI</name>
<evidence type="ECO:0000313" key="8">
    <source>
        <dbReference type="EMBL" id="MRX72651.1"/>
    </source>
</evidence>
<dbReference type="Gene3D" id="3.30.470.20">
    <property type="entry name" value="ATP-grasp fold, B domain"/>
    <property type="match status" value="1"/>
</dbReference>
<dbReference type="GO" id="GO:0046872">
    <property type="term" value="F:metal ion binding"/>
    <property type="evidence" value="ECO:0007669"/>
    <property type="project" value="InterPro"/>
</dbReference>
<feature type="domain" description="ATP-grasp" evidence="7">
    <location>
        <begin position="114"/>
        <end position="299"/>
    </location>
</feature>
<feature type="binding site" evidence="5">
    <location>
        <position position="193"/>
    </location>
    <ligand>
        <name>ATP</name>
        <dbReference type="ChEBI" id="CHEBI:30616"/>
    </ligand>
</feature>
<dbReference type="Pfam" id="PF22660">
    <property type="entry name" value="RS_preATP-grasp-like"/>
    <property type="match status" value="1"/>
</dbReference>
<dbReference type="PANTHER" id="PTHR11609:SF5">
    <property type="entry name" value="PHOSPHORIBOSYLAMINOIMIDAZOLE CARBOXYLASE"/>
    <property type="match status" value="1"/>
</dbReference>
<proteinExistence type="inferred from homology"/>
<dbReference type="InterPro" id="IPR005875">
    <property type="entry name" value="PurK"/>
</dbReference>
<dbReference type="Pfam" id="PF02222">
    <property type="entry name" value="ATP-grasp"/>
    <property type="match status" value="1"/>
</dbReference>
<evidence type="ECO:0000259" key="7">
    <source>
        <dbReference type="PROSITE" id="PS50975"/>
    </source>
</evidence>
<dbReference type="InterPro" id="IPR011761">
    <property type="entry name" value="ATP-grasp"/>
</dbReference>
<gene>
    <name evidence="5 6 8" type="primary">purK</name>
    <name evidence="8" type="ORF">GJU40_10880</name>
</gene>
<feature type="binding site" evidence="5">
    <location>
        <position position="150"/>
    </location>
    <ligand>
        <name>ATP</name>
        <dbReference type="ChEBI" id="CHEBI:30616"/>
    </ligand>
</feature>
<dbReference type="SUPFAM" id="SSF56059">
    <property type="entry name" value="Glutathione synthetase ATP-binding domain-like"/>
    <property type="match status" value="1"/>
</dbReference>
<dbReference type="InterPro" id="IPR003135">
    <property type="entry name" value="ATP-grasp_carboxylate-amine"/>
</dbReference>
<comment type="pathway">
    <text evidence="5 6">Purine metabolism; IMP biosynthesis via de novo pathway; 5-amino-1-(5-phospho-D-ribosyl)imidazole-4-carboxylate from 5-amino-1-(5-phospho-D-ribosyl)imidazole (N5-CAIR route): step 1/2.</text>
</comment>
<dbReference type="Pfam" id="PF17769">
    <property type="entry name" value="PurK_C"/>
    <property type="match status" value="1"/>
</dbReference>
<feature type="binding site" evidence="5">
    <location>
        <begin position="155"/>
        <end position="161"/>
    </location>
    <ligand>
        <name>ATP</name>
        <dbReference type="ChEBI" id="CHEBI:30616"/>
    </ligand>
</feature>
<dbReference type="GO" id="GO:0005829">
    <property type="term" value="C:cytosol"/>
    <property type="evidence" value="ECO:0007669"/>
    <property type="project" value="TreeGrafter"/>
</dbReference>
<dbReference type="InterPro" id="IPR054350">
    <property type="entry name" value="PurT/PurK_preATP-grasp"/>
</dbReference>